<dbReference type="PANTHER" id="PTHR20875:SF0">
    <property type="entry name" value="GH12158P"/>
    <property type="match status" value="1"/>
</dbReference>
<accession>A0AAW2IHK0</accession>
<name>A0AAW2IHK0_9NEOP</name>
<dbReference type="EMBL" id="JARGDH010000001">
    <property type="protein sequence ID" value="KAL0280930.1"/>
    <property type="molecule type" value="Genomic_DNA"/>
</dbReference>
<reference evidence="1" key="1">
    <citation type="journal article" date="2024" name="Gigascience">
        <title>Chromosome-level genome of the poultry shaft louse Menopon gallinae provides insight into the host-switching and adaptive evolution of parasitic lice.</title>
        <authorList>
            <person name="Xu Y."/>
            <person name="Ma L."/>
            <person name="Liu S."/>
            <person name="Liang Y."/>
            <person name="Liu Q."/>
            <person name="He Z."/>
            <person name="Tian L."/>
            <person name="Duan Y."/>
            <person name="Cai W."/>
            <person name="Li H."/>
            <person name="Song F."/>
        </authorList>
    </citation>
    <scope>NUCLEOTIDE SEQUENCE</scope>
    <source>
        <strain evidence="1">Cailab_2023a</strain>
    </source>
</reference>
<dbReference type="Gene3D" id="1.10.238.10">
    <property type="entry name" value="EF-hand"/>
    <property type="match status" value="2"/>
</dbReference>
<gene>
    <name evidence="1" type="ORF">PYX00_002080</name>
</gene>
<dbReference type="InterPro" id="IPR052603">
    <property type="entry name" value="EFCB6"/>
</dbReference>
<protein>
    <recommendedName>
        <fullName evidence="2">EF-hand domain-containing protein</fullName>
    </recommendedName>
</protein>
<organism evidence="1">
    <name type="scientific">Menopon gallinae</name>
    <name type="common">poultry shaft louse</name>
    <dbReference type="NCBI Taxonomy" id="328185"/>
    <lineage>
        <taxon>Eukaryota</taxon>
        <taxon>Metazoa</taxon>
        <taxon>Ecdysozoa</taxon>
        <taxon>Arthropoda</taxon>
        <taxon>Hexapoda</taxon>
        <taxon>Insecta</taxon>
        <taxon>Pterygota</taxon>
        <taxon>Neoptera</taxon>
        <taxon>Paraneoptera</taxon>
        <taxon>Psocodea</taxon>
        <taxon>Troctomorpha</taxon>
        <taxon>Phthiraptera</taxon>
        <taxon>Amblycera</taxon>
        <taxon>Menoponidae</taxon>
        <taxon>Menopon</taxon>
    </lineage>
</organism>
<evidence type="ECO:0000313" key="1">
    <source>
        <dbReference type="EMBL" id="KAL0280930.1"/>
    </source>
</evidence>
<evidence type="ECO:0008006" key="2">
    <source>
        <dbReference type="Google" id="ProtNLM"/>
    </source>
</evidence>
<dbReference type="SUPFAM" id="SSF47473">
    <property type="entry name" value="EF-hand"/>
    <property type="match status" value="2"/>
</dbReference>
<dbReference type="PANTHER" id="PTHR20875">
    <property type="entry name" value="EF-HAND CALCIUM-BINDING DOMAIN-CONTAINING PROTEIN 6-RELATED"/>
    <property type="match status" value="1"/>
</dbReference>
<comment type="caution">
    <text evidence="1">The sequence shown here is derived from an EMBL/GenBank/DDBJ whole genome shotgun (WGS) entry which is preliminary data.</text>
</comment>
<dbReference type="AlphaFoldDB" id="A0AAW2IHK0"/>
<sequence length="459" mass="54068">MKKPPPPMDLLSVMKNIQKYVYTYQIRTVDFFQHFDGLNCGRITCNQFRRGLHLMGMKGLYLSEPELWQLIVFYRDPNDSDRVCWRTFTDDVDQVFTTKELEKWPELRVETAPPEIMEIPRRGQAAWMEVECNTRDLCEETLDKLKKKIVQRRLNLKPEFKNYDKLNTGHVSKNQYRQCLLVNGILLAGEEMYALEQRFMDDIGFNYFSFMKELEAATVEEPLYDEYVKELRKVNCLERKETPTVCERDIVMILGKIKAKVVRERICILPFFKEYDCQNERVITRINFTRALTLCNFGLSRTEIETVMQVFAAPARNDFVDYVSFVNTINEAFTQPDLERAPLIVPTPHYPSEADPRNFLNFNERQIASVALEKLAVLPDRNLEELFGDYDKGRCGSITKEQFYNALAVRNMLHLISTPEREMICKAFSYYRGLRDEVDYRAFLRALNILQVNLKRKPM</sequence>
<dbReference type="InterPro" id="IPR011992">
    <property type="entry name" value="EF-hand-dom_pair"/>
</dbReference>
<dbReference type="EMBL" id="JARGDH010000001">
    <property type="protein sequence ID" value="KAL0280929.1"/>
    <property type="molecule type" value="Genomic_DNA"/>
</dbReference>
<proteinExistence type="predicted"/>
<dbReference type="EMBL" id="JARGDH010000001">
    <property type="protein sequence ID" value="KAL0280931.1"/>
    <property type="molecule type" value="Genomic_DNA"/>
</dbReference>